<gene>
    <name evidence="7" type="ORF">T630_0255</name>
</gene>
<keyword evidence="3" id="KW-0805">Transcription regulation</keyword>
<dbReference type="GO" id="GO:0003700">
    <property type="term" value="F:DNA-binding transcription factor activity"/>
    <property type="evidence" value="ECO:0007669"/>
    <property type="project" value="InterPro"/>
</dbReference>
<dbReference type="InterPro" id="IPR004839">
    <property type="entry name" value="Aminotransferase_I/II_large"/>
</dbReference>
<dbReference type="PANTHER" id="PTHR46577:SF1">
    <property type="entry name" value="HTH-TYPE TRANSCRIPTIONAL REGULATORY PROTEIN GABR"/>
    <property type="match status" value="1"/>
</dbReference>
<dbReference type="GO" id="GO:0003677">
    <property type="term" value="F:DNA binding"/>
    <property type="evidence" value="ECO:0007669"/>
    <property type="project" value="UniProtKB-KW"/>
</dbReference>
<evidence type="ECO:0000259" key="6">
    <source>
        <dbReference type="PROSITE" id="PS50949"/>
    </source>
</evidence>
<dbReference type="Gene3D" id="3.40.640.10">
    <property type="entry name" value="Type I PLP-dependent aspartate aminotransferase-like (Major domain)"/>
    <property type="match status" value="1"/>
</dbReference>
<dbReference type="EMBL" id="JPHZ01000008">
    <property type="protein sequence ID" value="KLT90755.1"/>
    <property type="molecule type" value="Genomic_DNA"/>
</dbReference>
<dbReference type="Pfam" id="PF00155">
    <property type="entry name" value="Aminotran_1_2"/>
    <property type="match status" value="1"/>
</dbReference>
<dbReference type="PANTHER" id="PTHR46577">
    <property type="entry name" value="HTH-TYPE TRANSCRIPTIONAL REGULATORY PROTEIN GABR"/>
    <property type="match status" value="1"/>
</dbReference>
<dbReference type="SMART" id="SM00345">
    <property type="entry name" value="HTH_GNTR"/>
    <property type="match status" value="1"/>
</dbReference>
<dbReference type="InterPro" id="IPR015424">
    <property type="entry name" value="PyrdxlP-dep_Trfase"/>
</dbReference>
<dbReference type="InterPro" id="IPR000524">
    <property type="entry name" value="Tscrpt_reg_HTH_GntR"/>
</dbReference>
<keyword evidence="4" id="KW-0238">DNA-binding</keyword>
<dbReference type="Pfam" id="PF00392">
    <property type="entry name" value="GntR"/>
    <property type="match status" value="1"/>
</dbReference>
<dbReference type="PATRIC" id="fig|1409923.3.peg.199"/>
<evidence type="ECO:0000313" key="7">
    <source>
        <dbReference type="EMBL" id="KLT90755.1"/>
    </source>
</evidence>
<dbReference type="PRINTS" id="PR00035">
    <property type="entry name" value="HTHGNTR"/>
</dbReference>
<feature type="domain" description="HTH gntR-type" evidence="6">
    <location>
        <begin position="17"/>
        <end position="85"/>
    </location>
</feature>
<dbReference type="CDD" id="cd07377">
    <property type="entry name" value="WHTH_GntR"/>
    <property type="match status" value="1"/>
</dbReference>
<dbReference type="InterPro" id="IPR036390">
    <property type="entry name" value="WH_DNA-bd_sf"/>
</dbReference>
<dbReference type="InterPro" id="IPR051446">
    <property type="entry name" value="HTH_trans_reg/aminotransferase"/>
</dbReference>
<accession>A0A0J1A8Z1</accession>
<protein>
    <submittedName>
        <fullName evidence="7">Transcriptional regulator, GntR family</fullName>
    </submittedName>
</protein>
<dbReference type="PROSITE" id="PS50949">
    <property type="entry name" value="HTH_GNTR"/>
    <property type="match status" value="1"/>
</dbReference>
<dbReference type="InterPro" id="IPR015421">
    <property type="entry name" value="PyrdxlP-dep_Trfase_major"/>
</dbReference>
<dbReference type="Gene3D" id="1.10.10.10">
    <property type="entry name" value="Winged helix-like DNA-binding domain superfamily/Winged helix DNA-binding domain"/>
    <property type="match status" value="1"/>
</dbReference>
<evidence type="ECO:0000256" key="5">
    <source>
        <dbReference type="ARBA" id="ARBA00023163"/>
    </source>
</evidence>
<evidence type="ECO:0000256" key="3">
    <source>
        <dbReference type="ARBA" id="ARBA00023015"/>
    </source>
</evidence>
<evidence type="ECO:0000256" key="1">
    <source>
        <dbReference type="ARBA" id="ARBA00005384"/>
    </source>
</evidence>
<dbReference type="AlphaFoldDB" id="A0A0J1A8Z1"/>
<name>A0A0J1A8Z1_ACIBA</name>
<evidence type="ECO:0000313" key="8">
    <source>
        <dbReference type="Proteomes" id="UP000036122"/>
    </source>
</evidence>
<dbReference type="GO" id="GO:0030170">
    <property type="term" value="F:pyridoxal phosphate binding"/>
    <property type="evidence" value="ECO:0007669"/>
    <property type="project" value="InterPro"/>
</dbReference>
<reference evidence="7 8" key="1">
    <citation type="submission" date="2014-07" db="EMBL/GenBank/DDBJ databases">
        <authorList>
            <person name="Harkins D.M."/>
            <person name="Lesho E."/>
            <person name="Waterman P.E."/>
            <person name="Chan A."/>
            <person name="Fouts D.E."/>
        </authorList>
    </citation>
    <scope>NUCLEOTIDE SEQUENCE [LARGE SCALE GENOMIC DNA]</scope>
    <source>
        <strain evidence="7 8">MRSN 3527</strain>
    </source>
</reference>
<evidence type="ECO:0000256" key="2">
    <source>
        <dbReference type="ARBA" id="ARBA00022898"/>
    </source>
</evidence>
<keyword evidence="2" id="KW-0663">Pyridoxal phosphate</keyword>
<dbReference type="SUPFAM" id="SSF53383">
    <property type="entry name" value="PLP-dependent transferases"/>
    <property type="match status" value="1"/>
</dbReference>
<dbReference type="Proteomes" id="UP000036122">
    <property type="component" value="Unassembled WGS sequence"/>
</dbReference>
<comment type="similarity">
    <text evidence="1">In the C-terminal section; belongs to the class-I pyridoxal-phosphate-dependent aminotransferase family.</text>
</comment>
<dbReference type="InterPro" id="IPR036388">
    <property type="entry name" value="WH-like_DNA-bd_sf"/>
</dbReference>
<sequence>MLRPWQIHFRIDEREEKTVFLKLTNLISQGILSGRLVQGTMLPGSRSLSKELGINRKTVQAVYEELEAQGWLVTRPRKGTFVADVLPEKKPQIEPRADRKVIINEKPIIQEVIQRPHNDGVPDPRLIPYELFSRAYRHALIKITQNQYMGYGDPRGMAELRQALKQMLSMEHFMNVAEDEICIVRGSQMGIFLASRALPNRQGVIVVEELYYPSAVKAFQSNGFQVMSVKLDDQGIVIEDLERILKEHSVAAIYTTPHHQYPTTVTMTMSRRLQLLELSKKWGFYIIEDDYDHEFHYDSRPMPPLASLPHSELVIHVGSLSKVFAPGIRLGYIVAAPTIIQTITEDILLIDRQGNNITELALADLMQRGEIKRHIRKMKKIYQLRRDHALAEFQRVFAESIQIQPPAGGMALWVKFQKSFTQDQLIKLKELNIDTEQKFKQKECANHCIRFGFAALSEKEITSLIETLNEAL</sequence>
<comment type="caution">
    <text evidence="7">The sequence shown here is derived from an EMBL/GenBank/DDBJ whole genome shotgun (WGS) entry which is preliminary data.</text>
</comment>
<dbReference type="CDD" id="cd00609">
    <property type="entry name" value="AAT_like"/>
    <property type="match status" value="1"/>
</dbReference>
<proteinExistence type="inferred from homology"/>
<evidence type="ECO:0000256" key="4">
    <source>
        <dbReference type="ARBA" id="ARBA00023125"/>
    </source>
</evidence>
<keyword evidence="5" id="KW-0804">Transcription</keyword>
<organism evidence="7 8">
    <name type="scientific">Acinetobacter baumannii MRSN 3527</name>
    <dbReference type="NCBI Taxonomy" id="1409923"/>
    <lineage>
        <taxon>Bacteria</taxon>
        <taxon>Pseudomonadati</taxon>
        <taxon>Pseudomonadota</taxon>
        <taxon>Gammaproteobacteria</taxon>
        <taxon>Moraxellales</taxon>
        <taxon>Moraxellaceae</taxon>
        <taxon>Acinetobacter</taxon>
        <taxon>Acinetobacter calcoaceticus/baumannii complex</taxon>
    </lineage>
</organism>
<dbReference type="SUPFAM" id="SSF46785">
    <property type="entry name" value="Winged helix' DNA-binding domain"/>
    <property type="match status" value="1"/>
</dbReference>